<comment type="catalytic activity">
    <reaction evidence="13">
        <text>ATP + H2O = ADP + phosphate + H(+)</text>
        <dbReference type="Rhea" id="RHEA:13065"/>
        <dbReference type="ChEBI" id="CHEBI:15377"/>
        <dbReference type="ChEBI" id="CHEBI:15378"/>
        <dbReference type="ChEBI" id="CHEBI:30616"/>
        <dbReference type="ChEBI" id="CHEBI:43474"/>
        <dbReference type="ChEBI" id="CHEBI:456216"/>
    </reaction>
    <physiologicalReaction direction="left-to-right" evidence="13">
        <dbReference type="Rhea" id="RHEA:13066"/>
    </physiologicalReaction>
</comment>
<keyword evidence="5" id="KW-0547">Nucleotide-binding</keyword>
<dbReference type="Gene3D" id="1.10.238.10">
    <property type="entry name" value="EF-hand"/>
    <property type="match status" value="1"/>
</dbReference>
<feature type="compositionally biased region" description="Polar residues" evidence="14">
    <location>
        <begin position="1971"/>
        <end position="1996"/>
    </location>
</feature>
<evidence type="ECO:0000256" key="8">
    <source>
        <dbReference type="ARBA" id="ARBA00022840"/>
    </source>
</evidence>
<dbReference type="PROSITE" id="PS50222">
    <property type="entry name" value="EF_HAND_2"/>
    <property type="match status" value="2"/>
</dbReference>
<dbReference type="InterPro" id="IPR011992">
    <property type="entry name" value="EF-hand-dom_pair"/>
</dbReference>
<keyword evidence="10 15" id="KW-0472">Membrane</keyword>
<reference evidence="17" key="1">
    <citation type="submission" date="2022-10" db="EMBL/GenBank/DDBJ databases">
        <authorList>
            <person name="Chen Y."/>
            <person name="Dougan E. K."/>
            <person name="Chan C."/>
            <person name="Rhodes N."/>
            <person name="Thang M."/>
        </authorList>
    </citation>
    <scope>NUCLEOTIDE SEQUENCE</scope>
</reference>
<evidence type="ECO:0000256" key="15">
    <source>
        <dbReference type="SAM" id="Phobius"/>
    </source>
</evidence>
<feature type="transmembrane region" description="Helical" evidence="15">
    <location>
        <begin position="1654"/>
        <end position="1679"/>
    </location>
</feature>
<dbReference type="OrthoDB" id="2187at2759"/>
<comment type="subcellular location">
    <subcellularLocation>
        <location evidence="1">Membrane</location>
        <topology evidence="1">Multi-pass membrane protein</topology>
    </subcellularLocation>
</comment>
<dbReference type="EMBL" id="CAMXCT010001025">
    <property type="protein sequence ID" value="CAI3985881.1"/>
    <property type="molecule type" value="Genomic_DNA"/>
</dbReference>
<name>A0A9P1FRV6_9DINO</name>
<comment type="caution">
    <text evidence="17">The sequence shown here is derived from an EMBL/GenBank/DDBJ whole genome shotgun (WGS) entry which is preliminary data.</text>
</comment>
<keyword evidence="3" id="KW-0962">Peroxisome biogenesis</keyword>
<keyword evidence="4 15" id="KW-0812">Transmembrane</keyword>
<dbReference type="SMART" id="SM00382">
    <property type="entry name" value="AAA"/>
    <property type="match status" value="2"/>
</dbReference>
<evidence type="ECO:0000256" key="3">
    <source>
        <dbReference type="ARBA" id="ARBA00022593"/>
    </source>
</evidence>
<feature type="transmembrane region" description="Helical" evidence="15">
    <location>
        <begin position="1685"/>
        <end position="1706"/>
    </location>
</feature>
<keyword evidence="8" id="KW-0067">ATP-binding</keyword>
<protein>
    <recommendedName>
        <fullName evidence="11">Peroxisomal ATPase PEX6</fullName>
    </recommendedName>
    <alternativeName>
        <fullName evidence="12">Peroxin-6</fullName>
    </alternativeName>
</protein>
<dbReference type="Gene3D" id="1.20.120.350">
    <property type="entry name" value="Voltage-gated potassium channels. Chain C"/>
    <property type="match status" value="1"/>
</dbReference>
<dbReference type="InterPro" id="IPR003593">
    <property type="entry name" value="AAA+_ATPase"/>
</dbReference>
<gene>
    <name evidence="17" type="ORF">C1SCF055_LOCUS13274</name>
</gene>
<feature type="domain" description="EF-hand" evidence="16">
    <location>
        <begin position="2387"/>
        <end position="2422"/>
    </location>
</feature>
<dbReference type="SMART" id="SM00054">
    <property type="entry name" value="EFh"/>
    <property type="match status" value="2"/>
</dbReference>
<dbReference type="EMBL" id="CAMXCT030001025">
    <property type="protein sequence ID" value="CAL4773193.1"/>
    <property type="molecule type" value="Genomic_DNA"/>
</dbReference>
<feature type="region of interest" description="Disordered" evidence="14">
    <location>
        <begin position="1954"/>
        <end position="2033"/>
    </location>
</feature>
<dbReference type="InterPro" id="IPR027417">
    <property type="entry name" value="P-loop_NTPase"/>
</dbReference>
<dbReference type="PROSITE" id="PS00018">
    <property type="entry name" value="EF_HAND_1"/>
    <property type="match status" value="1"/>
</dbReference>
<dbReference type="Proteomes" id="UP001152797">
    <property type="component" value="Unassembled WGS sequence"/>
</dbReference>
<dbReference type="SUPFAM" id="SSF52540">
    <property type="entry name" value="P-loop containing nucleoside triphosphate hydrolases"/>
    <property type="match status" value="2"/>
</dbReference>
<evidence type="ECO:0000259" key="16">
    <source>
        <dbReference type="PROSITE" id="PS50222"/>
    </source>
</evidence>
<feature type="transmembrane region" description="Helical" evidence="15">
    <location>
        <begin position="2297"/>
        <end position="2320"/>
    </location>
</feature>
<dbReference type="Gene3D" id="1.10.8.60">
    <property type="match status" value="1"/>
</dbReference>
<dbReference type="InterPro" id="IPR003959">
    <property type="entry name" value="ATPase_AAA_core"/>
</dbReference>
<keyword evidence="19" id="KW-1185">Reference proteome</keyword>
<proteinExistence type="inferred from homology"/>
<dbReference type="CDD" id="cd00051">
    <property type="entry name" value="EFh"/>
    <property type="match status" value="1"/>
</dbReference>
<evidence type="ECO:0000256" key="6">
    <source>
        <dbReference type="ARBA" id="ARBA00022801"/>
    </source>
</evidence>
<dbReference type="PROSITE" id="PS00674">
    <property type="entry name" value="AAA"/>
    <property type="match status" value="1"/>
</dbReference>
<dbReference type="GO" id="GO:0016558">
    <property type="term" value="P:protein import into peroxisome matrix"/>
    <property type="evidence" value="ECO:0007669"/>
    <property type="project" value="TreeGrafter"/>
</dbReference>
<evidence type="ECO:0000313" key="18">
    <source>
        <dbReference type="EMBL" id="CAL4773193.1"/>
    </source>
</evidence>
<dbReference type="GO" id="GO:0005216">
    <property type="term" value="F:monoatomic ion channel activity"/>
    <property type="evidence" value="ECO:0007669"/>
    <property type="project" value="InterPro"/>
</dbReference>
<dbReference type="InterPro" id="IPR002048">
    <property type="entry name" value="EF_hand_dom"/>
</dbReference>
<keyword evidence="7" id="KW-0106">Calcium</keyword>
<feature type="transmembrane region" description="Helical" evidence="15">
    <location>
        <begin position="2206"/>
        <end position="2226"/>
    </location>
</feature>
<dbReference type="Pfam" id="PF00520">
    <property type="entry name" value="Ion_trans"/>
    <property type="match status" value="1"/>
</dbReference>
<dbReference type="GO" id="GO:0005509">
    <property type="term" value="F:calcium ion binding"/>
    <property type="evidence" value="ECO:0007669"/>
    <property type="project" value="InterPro"/>
</dbReference>
<dbReference type="PANTHER" id="PTHR23077:SF9">
    <property type="entry name" value="PEROXISOMAL ATPASE PEX6"/>
    <property type="match status" value="1"/>
</dbReference>
<evidence type="ECO:0000256" key="4">
    <source>
        <dbReference type="ARBA" id="ARBA00022692"/>
    </source>
</evidence>
<dbReference type="EMBL" id="CAMXCT020001025">
    <property type="protein sequence ID" value="CAL1139256.1"/>
    <property type="molecule type" value="Genomic_DNA"/>
</dbReference>
<evidence type="ECO:0000256" key="11">
    <source>
        <dbReference type="ARBA" id="ARBA00034811"/>
    </source>
</evidence>
<dbReference type="GO" id="GO:0005524">
    <property type="term" value="F:ATP binding"/>
    <property type="evidence" value="ECO:0007669"/>
    <property type="project" value="UniProtKB-KW"/>
</dbReference>
<feature type="domain" description="EF-hand" evidence="16">
    <location>
        <begin position="2344"/>
        <end position="2379"/>
    </location>
</feature>
<evidence type="ECO:0000256" key="7">
    <source>
        <dbReference type="ARBA" id="ARBA00022837"/>
    </source>
</evidence>
<dbReference type="GO" id="GO:0005829">
    <property type="term" value="C:cytosol"/>
    <property type="evidence" value="ECO:0007669"/>
    <property type="project" value="TreeGrafter"/>
</dbReference>
<dbReference type="InterPro" id="IPR003960">
    <property type="entry name" value="ATPase_AAA_CS"/>
</dbReference>
<dbReference type="InterPro" id="IPR018247">
    <property type="entry name" value="EF_Hand_1_Ca_BS"/>
</dbReference>
<evidence type="ECO:0000256" key="10">
    <source>
        <dbReference type="ARBA" id="ARBA00023136"/>
    </source>
</evidence>
<dbReference type="Gene3D" id="1.10.287.70">
    <property type="match status" value="1"/>
</dbReference>
<dbReference type="SUPFAM" id="SSF47473">
    <property type="entry name" value="EF-hand"/>
    <property type="match status" value="1"/>
</dbReference>
<dbReference type="InterPro" id="IPR027359">
    <property type="entry name" value="Volt_channel_dom_sf"/>
</dbReference>
<evidence type="ECO:0000313" key="17">
    <source>
        <dbReference type="EMBL" id="CAI3985881.1"/>
    </source>
</evidence>
<accession>A0A9P1FRV6</accession>
<keyword evidence="6" id="KW-0378">Hydrolase</keyword>
<sequence length="2460" mass="269535">MFWVSPSAALDRYASAVVGRLLHPVSSATAVSRGPGGYRDTFHEAAPVELELLLNLGAELGDWLLLSGGLGQSPWGPCGPCWARLVDAKEVLALEPPSWQRKELPFIHLPAGLLEMLGATAGRTEISVKWKEGLQPPQGRRLVLSSVMSSLSFSTAHQEAALKSFFHVPRVLRSGEVLAIPLHGLSEALRAVEVPRDPAESRVVPDLDATTEAEVFEVAPHLGTQEVAQADPLHGFAFCDFFSFKVEVLEGPCESHSFQIDKAAEIRLKGSSQARGIPYISSHQFCEAPPALLPSLRPAMERLLGMLAPAVRAWELRTVPDLPSILTIGPRGCGKRILWRSVCERLGLHLLEVNCSQLADGGTEARVQELCAEAAKLSPCVLCFRRLQALAKAGPSASPAATLLQQRRVEEALAGALRKARAEERVLILVAGSCEDLEDIGGPLRQAFRLEMEVPRPTEAHRHFAIARLMGGTVKAKAIPNGQGDAVEPCLGTAMAKLTAGLSYTDLRSVCTEVLISHPKISLEESPAPEVSQLIEQAVKRLQGGSKVAVTLASKVQWADVGGLQDAKEEIINCITLPLSQGDLFAGQKVRSGVLLFGPPGTGKTLLAKAVATECKVHFLSVKGPELLSMYIGESEKNVRSLFQNARDLAPCVLFFDELDSLAPARGRGSDSGGVMDRVVSQLVTELDTMPATVFMVGATNRPDLLDRSLLRPGRLDRMVYLGVASDKLPLLSAISRKFVLDTGDVSGAGLLEVVAKSCPPNLTGADVSVLCADAYSIAQREHIAKLHEMADGLRVQISTLLLFLDSWELHLSTSYCCRSFQSLWAGEVDSSTVLNSLSLLFPLRGAGAKSSKNTAGLMLYGSPKCEALVIAHHTGAEDQGFRDVHAAVALVSGQGPAADIAQRWMATCGDSHAMLKMLHGFSMLQSLQVRVSQRHFEEALAKLQPSVPMEDLLRYEKLRGEYQNTFSAGLALQVAVKCVGVGYACVGAVVSWPQGTTAPKPIAPAGGSAWRHYQSKEVLGVEGSAGLIGIFSRRKSSKEAEVIDPELLEAEAKEAKARKYGGLSWDLPGVPPPDFSIESDEPDAQGLGVQRALSRAALRVQQGRQGPWRFKWIRTDEWMNFAINDCDGNLGEKKCNPCCSICCGLILIIVAPFVTGTEPRRLEMEVIWNTEGDYVKTLKASRRTLSALATEDGAETSQDKSFDIDAIRPAVGGLQKAVAFRWTAEMYQWRQTRGDDNPLQMAFDAESDCPAASRYDDDNDSGATKRRALCCQPGKVGYIKFQRKYYGKGRICKPWQGAPMPKIEEGRLQAEMATDLSMVFADGDAAKETAATPSANMALAETEDMEDEDLLEDEDDDLDHESMARRLLRGPPSSNSRRRTVFTCNFPCYDWQLTWTSKAEPDPKAWAQLPSEIPEVGYLPSAAGNLNLPFSGSKGYLENTQDSVKIGGLTLSGFKPVTNKLSYISSTTQQVKGTGGEDLTIGASSQEKWKGMNYTSYTRENDWTSKEANAQQNCLVSRRSTGYKVGDLRICFERADITEMSVIAAVKQGGAGPELVVSKDHLRADTAMRIQDQGFRMRKNSIISLEQMLAEEKGSNESLLYAGRIIGPIILWLAFYCCLQPIVWLVDKCGDSIDGIPCVGGCLGLLADFVETLVGILICIVSCCLGLGCGLFAMACAWLYYRPLIGICLLVLSLCFFAAVAYYAYSTRDPNKVDAAGDGGADVEVQPDSRQWVQQSSCEKGMQLSSNNRPVCEELLVQPAAAMPMAAAVAVPQPQLFQVQCPQGCAPGSQILVTTPDGRQVSVQVPAGEYEYLKEARIHAPWRSTVAEARKDGCELRRTAFRTARTDPLLQEVGLENRQWNMSELANDQDCEARGVAVSRNTDLSQPIAPVDRSPKFPELKPQENTLELALLELAAKHVSESQQLQRKLEASIQELEAKHFLVVQYVSEVPEESSSERVEAVVPEEPEKQNVSQDDGTRPRVSSSDSKTQSTRLNALTRLLQGVPVEHQTSDAAPKSSVTSTSKRNRRTPEPLRLKRRLKKMISADHYGSLPEDARSWYQSFSLLALVTHPVFDAWTAMVILVNAATIGAETQYGAMGSDLPSSLETVSQLCSFYFLLELLLRIGAHKANWFADPDMRLWNLFDLLLVVMSLIDFMVFRLLQNGAGFTEVKLLKTLRIMRVFRVFRFFRQLTQLALMITDSIRSLIWALVLLAIIIYAFAIFLTANVSDWLHVELGSPGMDWPNLAADHPDLDIRILESAYGSLPQTVYTLVQAVLGGRSWHEVCTPLFKVGWLPVMLLFIYVSFVILAVLNVVTGVFVDNAFRCAEKQRSLAIQKEMDKKEQWVQEIKDFFSAMDQDGSGDVTPDELGEMLDDPALSAYFRVLGFDIDDARRFIQLLDTDSNERISIDEFLRGCLRYRGLATGVDMHTCLRMVRRTEKAINDLRDAVGKTRSFQVNSI</sequence>
<dbReference type="InterPro" id="IPR005821">
    <property type="entry name" value="Ion_trans_dom"/>
</dbReference>
<evidence type="ECO:0000256" key="5">
    <source>
        <dbReference type="ARBA" id="ARBA00022741"/>
    </source>
</evidence>
<evidence type="ECO:0000256" key="14">
    <source>
        <dbReference type="SAM" id="MobiDB-lite"/>
    </source>
</evidence>
<evidence type="ECO:0000256" key="9">
    <source>
        <dbReference type="ARBA" id="ARBA00022989"/>
    </source>
</evidence>
<dbReference type="Pfam" id="PF00004">
    <property type="entry name" value="AAA"/>
    <property type="match status" value="2"/>
</dbReference>
<feature type="transmembrane region" description="Helical" evidence="15">
    <location>
        <begin position="2139"/>
        <end position="2162"/>
    </location>
</feature>
<dbReference type="SUPFAM" id="SSF81324">
    <property type="entry name" value="Voltage-gated potassium channels"/>
    <property type="match status" value="1"/>
</dbReference>
<dbReference type="PANTHER" id="PTHR23077">
    <property type="entry name" value="AAA-FAMILY ATPASE"/>
    <property type="match status" value="1"/>
</dbReference>
<evidence type="ECO:0000256" key="1">
    <source>
        <dbReference type="ARBA" id="ARBA00004141"/>
    </source>
</evidence>
<dbReference type="InterPro" id="IPR012430">
    <property type="entry name" value="TMEM43_fam"/>
</dbReference>
<dbReference type="Gene3D" id="3.40.50.300">
    <property type="entry name" value="P-loop containing nucleotide triphosphate hydrolases"/>
    <property type="match status" value="2"/>
</dbReference>
<keyword evidence="9 15" id="KW-1133">Transmembrane helix</keyword>
<organism evidence="17">
    <name type="scientific">Cladocopium goreaui</name>
    <dbReference type="NCBI Taxonomy" id="2562237"/>
    <lineage>
        <taxon>Eukaryota</taxon>
        <taxon>Sar</taxon>
        <taxon>Alveolata</taxon>
        <taxon>Dinophyceae</taxon>
        <taxon>Suessiales</taxon>
        <taxon>Symbiodiniaceae</taxon>
        <taxon>Cladocopium</taxon>
    </lineage>
</organism>
<evidence type="ECO:0000256" key="12">
    <source>
        <dbReference type="ARBA" id="ARBA00034920"/>
    </source>
</evidence>
<evidence type="ECO:0000256" key="13">
    <source>
        <dbReference type="ARBA" id="ARBA00048778"/>
    </source>
</evidence>
<dbReference type="GO" id="GO:0005778">
    <property type="term" value="C:peroxisomal membrane"/>
    <property type="evidence" value="ECO:0007669"/>
    <property type="project" value="TreeGrafter"/>
</dbReference>
<reference evidence="18 19" key="2">
    <citation type="submission" date="2024-05" db="EMBL/GenBank/DDBJ databases">
        <authorList>
            <person name="Chen Y."/>
            <person name="Shah S."/>
            <person name="Dougan E. K."/>
            <person name="Thang M."/>
            <person name="Chan C."/>
        </authorList>
    </citation>
    <scope>NUCLEOTIDE SEQUENCE [LARGE SCALE GENOMIC DNA]</scope>
</reference>
<dbReference type="GO" id="GO:0016887">
    <property type="term" value="F:ATP hydrolysis activity"/>
    <property type="evidence" value="ECO:0007669"/>
    <property type="project" value="InterPro"/>
</dbReference>
<comment type="similarity">
    <text evidence="2">Belongs to the AAA ATPase family.</text>
</comment>
<dbReference type="InterPro" id="IPR050168">
    <property type="entry name" value="AAA_ATPase_domain"/>
</dbReference>
<evidence type="ECO:0000313" key="19">
    <source>
        <dbReference type="Proteomes" id="UP001152797"/>
    </source>
</evidence>
<dbReference type="Pfam" id="PF13499">
    <property type="entry name" value="EF-hand_7"/>
    <property type="match status" value="1"/>
</dbReference>
<dbReference type="FunFam" id="3.40.50.300:FF:000109">
    <property type="entry name" value="Peroxisomal biogenesis factor 6"/>
    <property type="match status" value="1"/>
</dbReference>
<evidence type="ECO:0000256" key="2">
    <source>
        <dbReference type="ARBA" id="ARBA00006914"/>
    </source>
</evidence>
<dbReference type="Pfam" id="PF07787">
    <property type="entry name" value="TMEM43"/>
    <property type="match status" value="1"/>
</dbReference>